<evidence type="ECO:0000313" key="4">
    <source>
        <dbReference type="Proteomes" id="UP000650467"/>
    </source>
</evidence>
<gene>
    <name evidence="3" type="ORF">HXX76_014807</name>
</gene>
<feature type="compositionally biased region" description="Pro residues" evidence="2">
    <location>
        <begin position="398"/>
        <end position="410"/>
    </location>
</feature>
<dbReference type="PANTHER" id="PTHR31809">
    <property type="entry name" value="BUD13 HOMOLOG"/>
    <property type="match status" value="1"/>
</dbReference>
<proteinExistence type="inferred from homology"/>
<feature type="compositionally biased region" description="Low complexity" evidence="2">
    <location>
        <begin position="418"/>
        <end position="431"/>
    </location>
</feature>
<dbReference type="AlphaFoldDB" id="A0A835SBA6"/>
<evidence type="ECO:0000256" key="2">
    <source>
        <dbReference type="SAM" id="MobiDB-lite"/>
    </source>
</evidence>
<dbReference type="Proteomes" id="UP000650467">
    <property type="component" value="Unassembled WGS sequence"/>
</dbReference>
<dbReference type="InterPro" id="IPR018609">
    <property type="entry name" value="Bud13"/>
</dbReference>
<evidence type="ECO:0000313" key="3">
    <source>
        <dbReference type="EMBL" id="KAG2424133.1"/>
    </source>
</evidence>
<feature type="compositionally biased region" description="Basic and acidic residues" evidence="2">
    <location>
        <begin position="499"/>
        <end position="509"/>
    </location>
</feature>
<feature type="compositionally biased region" description="Basic and acidic residues" evidence="2">
    <location>
        <begin position="125"/>
        <end position="135"/>
    </location>
</feature>
<dbReference type="EMBL" id="JAEHOC010000069">
    <property type="protein sequence ID" value="KAG2424133.1"/>
    <property type="molecule type" value="Genomic_DNA"/>
</dbReference>
<accession>A0A835SBA6</accession>
<feature type="compositionally biased region" description="Basic and acidic residues" evidence="2">
    <location>
        <begin position="378"/>
        <end position="389"/>
    </location>
</feature>
<feature type="compositionally biased region" description="Acidic residues" evidence="2">
    <location>
        <begin position="105"/>
        <end position="115"/>
    </location>
</feature>
<name>A0A835SBA6_CHLIN</name>
<dbReference type="PANTHER" id="PTHR31809:SF0">
    <property type="entry name" value="BUD13 HOMOLOG"/>
    <property type="match status" value="1"/>
</dbReference>
<dbReference type="GO" id="GO:0005684">
    <property type="term" value="C:U2-type spliceosomal complex"/>
    <property type="evidence" value="ECO:0007669"/>
    <property type="project" value="TreeGrafter"/>
</dbReference>
<feature type="compositionally biased region" description="Low complexity" evidence="2">
    <location>
        <begin position="207"/>
        <end position="217"/>
    </location>
</feature>
<feature type="region of interest" description="Disordered" evidence="2">
    <location>
        <begin position="50"/>
        <end position="452"/>
    </location>
</feature>
<dbReference type="OrthoDB" id="6022at2759"/>
<sequence>MSFAVRQTLETAKASKADNLFKGLSTLRADEKKNAEGAPKNAALTAYLAKNYGGDDGPGKKKKKRKAPDAGGAIRIVDHDRAGMPLPEAKARKAAAMRGPGASFGDEEEDEEEDAPTIANPEEAEALKKLAEKARSGSGWVSAGADGAGGSRRARHDSPDASPPRRGRRQDSPDASPPRRKARHDSPDASPPRRGSKRHDSPDASPPRRAQAQAAPDASPPRRGRQPSPDASPPRRRARHDSPDASPPRRGKPEAAADASPPRRGRQASPDASPPRRGRQPSPDASPPRRGKPAAAADASPPRRGRQASPDASPPRRGGRQPSPDVSPPRRKARHDSPDASPPRRGGQDRRGGSPPRRAGQRHDSPPGGSPPRRRQRHDSPDAAAERRPAGAAGAMGPPRPPQRPPPGPPTVMGDGTAAGLVNAAQLAADLAKQKAAAEDRRRTAEGRGAATVYRDKATGRIMTADEAADAKEAERAARKKPSIYDEDQSLEWRGGLAQKREAEARRKEAEELAAKPFARHDVDDRHDASLKGVVRFGDPFGALARKRAGAEAVAAAAALTERYDAEKLNKSGFKVPQEVPPHSWLKRGVAPPANRYNIRPGRHWDGVNRSNGFEADLFKYQNMRASKELEARLWSMGDM</sequence>
<evidence type="ECO:0000256" key="1">
    <source>
        <dbReference type="ARBA" id="ARBA00011069"/>
    </source>
</evidence>
<dbReference type="InterPro" id="IPR051112">
    <property type="entry name" value="CWC26_splicing_factor"/>
</dbReference>
<comment type="similarity">
    <text evidence="1">Belongs to the CWC26 family.</text>
</comment>
<keyword evidence="4" id="KW-1185">Reference proteome</keyword>
<protein>
    <recommendedName>
        <fullName evidence="5">BUD13 homolog</fullName>
    </recommendedName>
</protein>
<feature type="compositionally biased region" description="Basic and acidic residues" evidence="2">
    <location>
        <begin position="432"/>
        <end position="446"/>
    </location>
</feature>
<feature type="compositionally biased region" description="Low complexity" evidence="2">
    <location>
        <begin position="136"/>
        <end position="145"/>
    </location>
</feature>
<evidence type="ECO:0008006" key="5">
    <source>
        <dbReference type="Google" id="ProtNLM"/>
    </source>
</evidence>
<dbReference type="Pfam" id="PF09736">
    <property type="entry name" value="Bud13"/>
    <property type="match status" value="1"/>
</dbReference>
<reference evidence="3" key="1">
    <citation type="journal article" date="2020" name="bioRxiv">
        <title>Comparative genomics of Chlamydomonas.</title>
        <authorList>
            <person name="Craig R.J."/>
            <person name="Hasan A.R."/>
            <person name="Ness R.W."/>
            <person name="Keightley P.D."/>
        </authorList>
    </citation>
    <scope>NUCLEOTIDE SEQUENCE</scope>
    <source>
        <strain evidence="3">SAG 7.73</strain>
    </source>
</reference>
<organism evidence="3 4">
    <name type="scientific">Chlamydomonas incerta</name>
    <dbReference type="NCBI Taxonomy" id="51695"/>
    <lineage>
        <taxon>Eukaryota</taxon>
        <taxon>Viridiplantae</taxon>
        <taxon>Chlorophyta</taxon>
        <taxon>core chlorophytes</taxon>
        <taxon>Chlorophyceae</taxon>
        <taxon>CS clade</taxon>
        <taxon>Chlamydomonadales</taxon>
        <taxon>Chlamydomonadaceae</taxon>
        <taxon>Chlamydomonas</taxon>
    </lineage>
</organism>
<dbReference type="GO" id="GO:0003723">
    <property type="term" value="F:RNA binding"/>
    <property type="evidence" value="ECO:0007669"/>
    <property type="project" value="TreeGrafter"/>
</dbReference>
<dbReference type="GO" id="GO:0070274">
    <property type="term" value="C:RES complex"/>
    <property type="evidence" value="ECO:0007669"/>
    <property type="project" value="TreeGrafter"/>
</dbReference>
<comment type="caution">
    <text evidence="3">The sequence shown here is derived from an EMBL/GenBank/DDBJ whole genome shotgun (WGS) entry which is preliminary data.</text>
</comment>
<feature type="compositionally biased region" description="Low complexity" evidence="2">
    <location>
        <begin position="293"/>
        <end position="302"/>
    </location>
</feature>
<feature type="region of interest" description="Disordered" evidence="2">
    <location>
        <begin position="464"/>
        <end position="509"/>
    </location>
</feature>
<dbReference type="GO" id="GO:0000398">
    <property type="term" value="P:mRNA splicing, via spliceosome"/>
    <property type="evidence" value="ECO:0007669"/>
    <property type="project" value="TreeGrafter"/>
</dbReference>